<gene>
    <name evidence="2" type="ORF">PLEPLA_LOCUS13377</name>
</gene>
<proteinExistence type="predicted"/>
<comment type="caution">
    <text evidence="2">The sequence shown here is derived from an EMBL/GenBank/DDBJ whole genome shotgun (WGS) entry which is preliminary data.</text>
</comment>
<dbReference type="AlphaFoldDB" id="A0A9N7YG82"/>
<dbReference type="EMBL" id="CADEAL010000803">
    <property type="protein sequence ID" value="CAB1425447.1"/>
    <property type="molecule type" value="Genomic_DNA"/>
</dbReference>
<evidence type="ECO:0000313" key="2">
    <source>
        <dbReference type="EMBL" id="CAB1425447.1"/>
    </source>
</evidence>
<organism evidence="2 3">
    <name type="scientific">Pleuronectes platessa</name>
    <name type="common">European plaice</name>
    <dbReference type="NCBI Taxonomy" id="8262"/>
    <lineage>
        <taxon>Eukaryota</taxon>
        <taxon>Metazoa</taxon>
        <taxon>Chordata</taxon>
        <taxon>Craniata</taxon>
        <taxon>Vertebrata</taxon>
        <taxon>Euteleostomi</taxon>
        <taxon>Actinopterygii</taxon>
        <taxon>Neopterygii</taxon>
        <taxon>Teleostei</taxon>
        <taxon>Neoteleostei</taxon>
        <taxon>Acanthomorphata</taxon>
        <taxon>Carangaria</taxon>
        <taxon>Pleuronectiformes</taxon>
        <taxon>Pleuronectoidei</taxon>
        <taxon>Pleuronectidae</taxon>
        <taxon>Pleuronectes</taxon>
    </lineage>
</organism>
<reference evidence="2" key="1">
    <citation type="submission" date="2020-03" db="EMBL/GenBank/DDBJ databases">
        <authorList>
            <person name="Weist P."/>
        </authorList>
    </citation>
    <scope>NUCLEOTIDE SEQUENCE</scope>
</reference>
<accession>A0A9N7YG82</accession>
<evidence type="ECO:0000313" key="3">
    <source>
        <dbReference type="Proteomes" id="UP001153269"/>
    </source>
</evidence>
<name>A0A9N7YG82_PLEPL</name>
<sequence length="208" mass="22752">MTRSPQAGSVLIREPGVSAQPPTPKRTCPDAQRDPRMAHRGVGVVGGNSGFERQHDGAVNHASCTSRQLWRGRIGMPSSGESATRVSSVCTRVTVDESVCHVNASEACVLHVFSPVIPVLRNQPFVLMNPFVLLTVGFPFPERRLFSKFSISHCSRHSLALCARAIWLMTLLLDAIQQAEAILLTALRQLIHCEVMETRTAPVHGLQL</sequence>
<keyword evidence="3" id="KW-1185">Reference proteome</keyword>
<dbReference type="Proteomes" id="UP001153269">
    <property type="component" value="Unassembled WGS sequence"/>
</dbReference>
<feature type="region of interest" description="Disordered" evidence="1">
    <location>
        <begin position="1"/>
        <end position="36"/>
    </location>
</feature>
<protein>
    <submittedName>
        <fullName evidence="2">Uncharacterized protein</fullName>
    </submittedName>
</protein>
<evidence type="ECO:0000256" key="1">
    <source>
        <dbReference type="SAM" id="MobiDB-lite"/>
    </source>
</evidence>
<feature type="compositionally biased region" description="Basic and acidic residues" evidence="1">
    <location>
        <begin position="27"/>
        <end position="36"/>
    </location>
</feature>